<reference evidence="1" key="1">
    <citation type="submission" date="2014-09" db="EMBL/GenBank/DDBJ databases">
        <authorList>
            <person name="Magalhaes I.L.F."/>
            <person name="Oliveira U."/>
            <person name="Santos F.R."/>
            <person name="Vidigal T.H.D.A."/>
            <person name="Brescovit A.D."/>
            <person name="Santos A.J."/>
        </authorList>
    </citation>
    <scope>NUCLEOTIDE SEQUENCE</scope>
    <source>
        <tissue evidence="1">Shoot tissue taken approximately 20 cm above the soil surface</tissue>
    </source>
</reference>
<organism evidence="1">
    <name type="scientific">Arundo donax</name>
    <name type="common">Giant reed</name>
    <name type="synonym">Donax arundinaceus</name>
    <dbReference type="NCBI Taxonomy" id="35708"/>
    <lineage>
        <taxon>Eukaryota</taxon>
        <taxon>Viridiplantae</taxon>
        <taxon>Streptophyta</taxon>
        <taxon>Embryophyta</taxon>
        <taxon>Tracheophyta</taxon>
        <taxon>Spermatophyta</taxon>
        <taxon>Magnoliopsida</taxon>
        <taxon>Liliopsida</taxon>
        <taxon>Poales</taxon>
        <taxon>Poaceae</taxon>
        <taxon>PACMAD clade</taxon>
        <taxon>Arundinoideae</taxon>
        <taxon>Arundineae</taxon>
        <taxon>Arundo</taxon>
    </lineage>
</organism>
<evidence type="ECO:0000313" key="1">
    <source>
        <dbReference type="EMBL" id="JAE36286.1"/>
    </source>
</evidence>
<name>A0A0A9HN16_ARUDO</name>
<dbReference type="EMBL" id="GBRH01161610">
    <property type="protein sequence ID" value="JAE36286.1"/>
    <property type="molecule type" value="Transcribed_RNA"/>
</dbReference>
<reference evidence="1" key="2">
    <citation type="journal article" date="2015" name="Data Brief">
        <title>Shoot transcriptome of the giant reed, Arundo donax.</title>
        <authorList>
            <person name="Barrero R.A."/>
            <person name="Guerrero F.D."/>
            <person name="Moolhuijzen P."/>
            <person name="Goolsby J.A."/>
            <person name="Tidwell J."/>
            <person name="Bellgard S.E."/>
            <person name="Bellgard M.I."/>
        </authorList>
    </citation>
    <scope>NUCLEOTIDE SEQUENCE</scope>
    <source>
        <tissue evidence="1">Shoot tissue taken approximately 20 cm above the soil surface</tissue>
    </source>
</reference>
<sequence>MLMSSLGIHSLPSYHKFQKPCSSNHFWNTHLLEYCNCRCLASNLRPRFHVKPFVLPPFSPTCNIH</sequence>
<proteinExistence type="predicted"/>
<protein>
    <submittedName>
        <fullName evidence="1">Uncharacterized protein</fullName>
    </submittedName>
</protein>
<dbReference type="AlphaFoldDB" id="A0A0A9HN16"/>
<accession>A0A0A9HN16</accession>